<dbReference type="EMBL" id="VEPZ02001364">
    <property type="protein sequence ID" value="KAE8677123.1"/>
    <property type="molecule type" value="Genomic_DNA"/>
</dbReference>
<feature type="compositionally biased region" description="Basic and acidic residues" evidence="1">
    <location>
        <begin position="130"/>
        <end position="141"/>
    </location>
</feature>
<gene>
    <name evidence="3" type="ORF">F3Y22_tig00111542pilonHSYRG00020</name>
</gene>
<feature type="compositionally biased region" description="Pro residues" evidence="1">
    <location>
        <begin position="109"/>
        <end position="120"/>
    </location>
</feature>
<reference evidence="3" key="1">
    <citation type="submission" date="2019-09" db="EMBL/GenBank/DDBJ databases">
        <title>Draft genome information of white flower Hibiscus syriacus.</title>
        <authorList>
            <person name="Kim Y.-M."/>
        </authorList>
    </citation>
    <scope>NUCLEOTIDE SEQUENCE [LARGE SCALE GENOMIC DNA]</scope>
    <source>
        <strain evidence="3">YM2019G1</strain>
    </source>
</reference>
<protein>
    <recommendedName>
        <fullName evidence="2">ERAP1-like C-terminal domain-containing protein</fullName>
    </recommendedName>
</protein>
<keyword evidence="4" id="KW-1185">Reference proteome</keyword>
<organism evidence="3 4">
    <name type="scientific">Hibiscus syriacus</name>
    <name type="common">Rose of Sharon</name>
    <dbReference type="NCBI Taxonomy" id="106335"/>
    <lineage>
        <taxon>Eukaryota</taxon>
        <taxon>Viridiplantae</taxon>
        <taxon>Streptophyta</taxon>
        <taxon>Embryophyta</taxon>
        <taxon>Tracheophyta</taxon>
        <taxon>Spermatophyta</taxon>
        <taxon>Magnoliopsida</taxon>
        <taxon>eudicotyledons</taxon>
        <taxon>Gunneridae</taxon>
        <taxon>Pentapetalae</taxon>
        <taxon>rosids</taxon>
        <taxon>malvids</taxon>
        <taxon>Malvales</taxon>
        <taxon>Malvaceae</taxon>
        <taxon>Malvoideae</taxon>
        <taxon>Hibiscus</taxon>
    </lineage>
</organism>
<dbReference type="Pfam" id="PF11838">
    <property type="entry name" value="ERAP1_C"/>
    <property type="match status" value="1"/>
</dbReference>
<evidence type="ECO:0000259" key="2">
    <source>
        <dbReference type="Pfam" id="PF11838"/>
    </source>
</evidence>
<feature type="domain" description="ERAP1-like C-terminal" evidence="2">
    <location>
        <begin position="184"/>
        <end position="268"/>
    </location>
</feature>
<dbReference type="InterPro" id="IPR024571">
    <property type="entry name" value="ERAP1-like_C_dom"/>
</dbReference>
<evidence type="ECO:0000256" key="1">
    <source>
        <dbReference type="SAM" id="MobiDB-lite"/>
    </source>
</evidence>
<feature type="region of interest" description="Disordered" evidence="1">
    <location>
        <begin position="102"/>
        <end position="164"/>
    </location>
</feature>
<evidence type="ECO:0000313" key="3">
    <source>
        <dbReference type="EMBL" id="KAE8677123.1"/>
    </source>
</evidence>
<evidence type="ECO:0000313" key="4">
    <source>
        <dbReference type="Proteomes" id="UP000436088"/>
    </source>
</evidence>
<dbReference type="Gene3D" id="1.25.50.20">
    <property type="match status" value="1"/>
</dbReference>
<dbReference type="Proteomes" id="UP000436088">
    <property type="component" value="Unassembled WGS sequence"/>
</dbReference>
<name>A0A6A2XMT4_HIBSY</name>
<accession>A0A6A2XMT4</accession>
<proteinExistence type="predicted"/>
<sequence>MAGAGLTLLESCSNSSTTVASMYPSQAIPSPLPLHRARPLEFDVFTMQQCSVLFYGGHHVFPVKGSIPSKSLGLGSKNGTRVLLAGAPLGLSDLSPKPITGLCGLKNGPAPPQAASPPPLIRGGRRSSAAKHEKVSLDGSKETQQQQHASSAREPNQKQSSGRLEARRAVMGVLERRDSPGILVRKQDAVFALDISKEGREVAWRWLMDKWDDIWTTYGSGYLLTSFIGSIVSPFASTEKVKEIGKFFANRTKAAIGRTLKQSIEQVQVNAKWAQSIEKDKDLANAVKKLAINKP</sequence>
<comment type="caution">
    <text evidence="3">The sequence shown here is derived from an EMBL/GenBank/DDBJ whole genome shotgun (WGS) entry which is preliminary data.</text>
</comment>
<feature type="compositionally biased region" description="Polar residues" evidence="1">
    <location>
        <begin position="142"/>
        <end position="162"/>
    </location>
</feature>
<dbReference type="AlphaFoldDB" id="A0A6A2XMT4"/>